<evidence type="ECO:0000313" key="2">
    <source>
        <dbReference type="Proteomes" id="UP000289169"/>
    </source>
</evidence>
<evidence type="ECO:0000313" key="1">
    <source>
        <dbReference type="EMBL" id="QAU04069.1"/>
    </source>
</evidence>
<reference evidence="1 2" key="1">
    <citation type="submission" date="2018-11" db="EMBL/GenBank/DDBJ databases">
        <authorList>
            <person name="Teng T."/>
        </authorList>
    </citation>
    <scope>NUCLEOTIDE SEQUENCE [LARGE SCALE GENOMIC DNA]</scope>
</reference>
<name>A0A410T613_9CAUD</name>
<organism evidence="1 2">
    <name type="scientific">Acinetobacter phage Henu6</name>
    <dbReference type="NCBI Taxonomy" id="2500136"/>
    <lineage>
        <taxon>Viruses</taxon>
        <taxon>Duplodnaviria</taxon>
        <taxon>Heunggongvirae</taxon>
        <taxon>Uroviricota</taxon>
        <taxon>Caudoviricetes</taxon>
        <taxon>Pantevenvirales</taxon>
        <taxon>Straboviridae</taxon>
        <taxon>Twarogvirinae</taxon>
        <taxon>Zedzedvirus</taxon>
        <taxon>Zedzedvirus zz1</taxon>
    </lineage>
</organism>
<accession>A0A410T613</accession>
<gene>
    <name evidence="1" type="ORF">Henu6_gp88</name>
</gene>
<protein>
    <submittedName>
        <fullName evidence="1">Uncharacterized protein</fullName>
    </submittedName>
</protein>
<sequence length="121" mass="14431">MTNPIDTIAIVKRHIQNLMAGHNITRGEMMEMYQEITREQVKKRVEQLFKANNIHQTIDRIVNQTIKSHLNDLINKDRGHWASNKTRIEDMVHEECQRQVEKIIRENFVITLNNIPQFQEK</sequence>
<proteinExistence type="predicted"/>
<dbReference type="EMBL" id="MK240351">
    <property type="protein sequence ID" value="QAU04069.1"/>
    <property type="molecule type" value="Genomic_DNA"/>
</dbReference>
<dbReference type="Proteomes" id="UP000289169">
    <property type="component" value="Segment"/>
</dbReference>